<gene>
    <name evidence="2" type="ORF">HUJ06_007060</name>
</gene>
<keyword evidence="1" id="KW-0472">Membrane</keyword>
<comment type="caution">
    <text evidence="2">The sequence shown here is derived from an EMBL/GenBank/DDBJ whole genome shotgun (WGS) entry which is preliminary data.</text>
</comment>
<name>A0A822YYS7_NELNU</name>
<evidence type="ECO:0000313" key="3">
    <source>
        <dbReference type="Proteomes" id="UP000607653"/>
    </source>
</evidence>
<keyword evidence="1" id="KW-1133">Transmembrane helix</keyword>
<dbReference type="AlphaFoldDB" id="A0A822YYS7"/>
<protein>
    <submittedName>
        <fullName evidence="2">Uncharacterized protein</fullName>
    </submittedName>
</protein>
<sequence length="43" mass="4896">MEQGTLLGMASYLLTVLWLTPYWTGLSLPLSQGSCKEVRWLHD</sequence>
<dbReference type="EMBL" id="DUZY01000004">
    <property type="protein sequence ID" value="DAD36419.1"/>
    <property type="molecule type" value="Genomic_DNA"/>
</dbReference>
<accession>A0A822YYS7</accession>
<reference evidence="2 3" key="1">
    <citation type="journal article" date="2020" name="Mol. Biol. Evol.">
        <title>Distinct Expression and Methylation Patterns for Genes with Different Fates following a Single Whole-Genome Duplication in Flowering Plants.</title>
        <authorList>
            <person name="Shi T."/>
            <person name="Rahmani R.S."/>
            <person name="Gugger P.F."/>
            <person name="Wang M."/>
            <person name="Li H."/>
            <person name="Zhang Y."/>
            <person name="Li Z."/>
            <person name="Wang Q."/>
            <person name="Van de Peer Y."/>
            <person name="Marchal K."/>
            <person name="Chen J."/>
        </authorList>
    </citation>
    <scope>NUCLEOTIDE SEQUENCE [LARGE SCALE GENOMIC DNA]</scope>
    <source>
        <tissue evidence="2">Leaf</tissue>
    </source>
</reference>
<dbReference type="Proteomes" id="UP000607653">
    <property type="component" value="Unassembled WGS sequence"/>
</dbReference>
<organism evidence="2 3">
    <name type="scientific">Nelumbo nucifera</name>
    <name type="common">Sacred lotus</name>
    <dbReference type="NCBI Taxonomy" id="4432"/>
    <lineage>
        <taxon>Eukaryota</taxon>
        <taxon>Viridiplantae</taxon>
        <taxon>Streptophyta</taxon>
        <taxon>Embryophyta</taxon>
        <taxon>Tracheophyta</taxon>
        <taxon>Spermatophyta</taxon>
        <taxon>Magnoliopsida</taxon>
        <taxon>Proteales</taxon>
        <taxon>Nelumbonaceae</taxon>
        <taxon>Nelumbo</taxon>
    </lineage>
</organism>
<evidence type="ECO:0000256" key="1">
    <source>
        <dbReference type="SAM" id="Phobius"/>
    </source>
</evidence>
<feature type="transmembrane region" description="Helical" evidence="1">
    <location>
        <begin position="6"/>
        <end position="24"/>
    </location>
</feature>
<keyword evidence="3" id="KW-1185">Reference proteome</keyword>
<evidence type="ECO:0000313" key="2">
    <source>
        <dbReference type="EMBL" id="DAD36419.1"/>
    </source>
</evidence>
<keyword evidence="1" id="KW-0812">Transmembrane</keyword>
<proteinExistence type="predicted"/>